<evidence type="ECO:0000313" key="7">
    <source>
        <dbReference type="EMBL" id="QFY42234.1"/>
    </source>
</evidence>
<dbReference type="RefSeq" id="WP_153248215.1">
    <property type="nucleotide sequence ID" value="NZ_CP044205.1"/>
</dbReference>
<proteinExistence type="inferred from homology"/>
<dbReference type="Proteomes" id="UP000325755">
    <property type="component" value="Chromosome"/>
</dbReference>
<keyword evidence="2" id="KW-0663">Pyridoxal phosphate</keyword>
<keyword evidence="3" id="KW-0805">Transcription regulation</keyword>
<keyword evidence="5" id="KW-0804">Transcription</keyword>
<dbReference type="GO" id="GO:0003700">
    <property type="term" value="F:DNA-binding transcription factor activity"/>
    <property type="evidence" value="ECO:0007669"/>
    <property type="project" value="InterPro"/>
</dbReference>
<dbReference type="EMBL" id="CP044205">
    <property type="protein sequence ID" value="QFY42234.1"/>
    <property type="molecule type" value="Genomic_DNA"/>
</dbReference>
<dbReference type="InterPro" id="IPR036388">
    <property type="entry name" value="WH-like_DNA-bd_sf"/>
</dbReference>
<keyword evidence="4" id="KW-0238">DNA-binding</keyword>
<dbReference type="InterPro" id="IPR051446">
    <property type="entry name" value="HTH_trans_reg/aminotransferase"/>
</dbReference>
<evidence type="ECO:0000256" key="4">
    <source>
        <dbReference type="ARBA" id="ARBA00023125"/>
    </source>
</evidence>
<dbReference type="GO" id="GO:0003677">
    <property type="term" value="F:DNA binding"/>
    <property type="evidence" value="ECO:0007669"/>
    <property type="project" value="UniProtKB-KW"/>
</dbReference>
<sequence length="479" mass="53152">MKHLYETVAEDIAARIEQGVYRQGERLPGVRGLSQQLNVSISTALEAYRLLEDQGKIQARTRSGYYVSNIHRPNIIEPAISDPPSTPSRVTGQSLTRQILRAAKEPHLINLGSSVPHPDLLPTHTLQQATAKVARTYGKRCFDAEELLGNQDLRRQIAKRMAALNYSFAADDIVITFGARDAVRLALRTVCQPGDVIAIESPTFYGLLQVIESCGMQALEIPTHPRDGISLDALQLAIDQWPIKACLLVANFNNPLGSCMPDDRKRSLITLLDQHGIPLIEDDVYGDLAFGQLRPSILMSHNKEADALYCSSFAKTLSPGLRVGWLVPGRRHREKVENLKYMQHQAVPTLNQLVVAHVLEQGGYDRYLRQIRQEYARNIARTVQAVSLAFPEGTKVTQPEGGFALWVEMPAGADAMELHRRAGLENIIIAPGPLFSATQKKYGNFIRISCGAPWSDRIERAIKKLGDLTRELMTKTGQG</sequence>
<dbReference type="PANTHER" id="PTHR46577:SF2">
    <property type="entry name" value="TRANSCRIPTIONAL REGULATORY PROTEIN"/>
    <property type="match status" value="1"/>
</dbReference>
<dbReference type="PANTHER" id="PTHR46577">
    <property type="entry name" value="HTH-TYPE TRANSCRIPTIONAL REGULATORY PROTEIN GABR"/>
    <property type="match status" value="1"/>
</dbReference>
<accession>A0A5Q0BJ80</accession>
<gene>
    <name evidence="7" type="ORF">F6R98_06010</name>
</gene>
<dbReference type="CDD" id="cd07377">
    <property type="entry name" value="WHTH_GntR"/>
    <property type="match status" value="1"/>
</dbReference>
<feature type="domain" description="HTH gntR-type" evidence="6">
    <location>
        <begin position="2"/>
        <end position="70"/>
    </location>
</feature>
<dbReference type="Pfam" id="PF00155">
    <property type="entry name" value="Aminotran_1_2"/>
    <property type="match status" value="1"/>
</dbReference>
<dbReference type="SMART" id="SM00345">
    <property type="entry name" value="HTH_GNTR"/>
    <property type="match status" value="1"/>
</dbReference>
<dbReference type="InterPro" id="IPR015422">
    <property type="entry name" value="PyrdxlP-dep_Trfase_small"/>
</dbReference>
<dbReference type="InterPro" id="IPR004839">
    <property type="entry name" value="Aminotransferase_I/II_large"/>
</dbReference>
<evidence type="ECO:0000313" key="8">
    <source>
        <dbReference type="Proteomes" id="UP000325755"/>
    </source>
</evidence>
<dbReference type="InterPro" id="IPR015421">
    <property type="entry name" value="PyrdxlP-dep_Trfase_major"/>
</dbReference>
<dbReference type="AlphaFoldDB" id="A0A5Q0BJ80"/>
<dbReference type="Gene3D" id="3.40.640.10">
    <property type="entry name" value="Type I PLP-dependent aspartate aminotransferase-like (Major domain)"/>
    <property type="match status" value="1"/>
</dbReference>
<dbReference type="PROSITE" id="PS50949">
    <property type="entry name" value="HTH_GNTR"/>
    <property type="match status" value="1"/>
</dbReference>
<dbReference type="GO" id="GO:0008483">
    <property type="term" value="F:transaminase activity"/>
    <property type="evidence" value="ECO:0007669"/>
    <property type="project" value="UniProtKB-KW"/>
</dbReference>
<dbReference type="Gene3D" id="3.90.1150.10">
    <property type="entry name" value="Aspartate Aminotransferase, domain 1"/>
    <property type="match status" value="1"/>
</dbReference>
<dbReference type="Gene3D" id="1.10.10.10">
    <property type="entry name" value="Winged helix-like DNA-binding domain superfamily/Winged helix DNA-binding domain"/>
    <property type="match status" value="1"/>
</dbReference>
<dbReference type="InterPro" id="IPR015424">
    <property type="entry name" value="PyrdxlP-dep_Trfase"/>
</dbReference>
<dbReference type="SUPFAM" id="SSF53383">
    <property type="entry name" value="PLP-dependent transferases"/>
    <property type="match status" value="1"/>
</dbReference>
<evidence type="ECO:0000256" key="2">
    <source>
        <dbReference type="ARBA" id="ARBA00022898"/>
    </source>
</evidence>
<keyword evidence="7" id="KW-0808">Transferase</keyword>
<evidence type="ECO:0000259" key="6">
    <source>
        <dbReference type="PROSITE" id="PS50949"/>
    </source>
</evidence>
<comment type="similarity">
    <text evidence="1">In the C-terminal section; belongs to the class-I pyridoxal-phosphate-dependent aminotransferase family.</text>
</comment>
<dbReference type="FunCoup" id="A0A5Q0BJ80">
    <property type="interactions" value="243"/>
</dbReference>
<dbReference type="KEGG" id="mmob:F6R98_06010"/>
<dbReference type="InParanoid" id="A0A5Q0BJ80"/>
<dbReference type="Pfam" id="PF00392">
    <property type="entry name" value="GntR"/>
    <property type="match status" value="1"/>
</dbReference>
<organism evidence="7 8">
    <name type="scientific">Candidatus Methylospira mobilis</name>
    <dbReference type="NCBI Taxonomy" id="1808979"/>
    <lineage>
        <taxon>Bacteria</taxon>
        <taxon>Pseudomonadati</taxon>
        <taxon>Pseudomonadota</taxon>
        <taxon>Gammaproteobacteria</taxon>
        <taxon>Methylococcales</taxon>
        <taxon>Methylococcaceae</taxon>
        <taxon>Candidatus Methylospira</taxon>
    </lineage>
</organism>
<keyword evidence="8" id="KW-1185">Reference proteome</keyword>
<evidence type="ECO:0000256" key="3">
    <source>
        <dbReference type="ARBA" id="ARBA00023015"/>
    </source>
</evidence>
<evidence type="ECO:0000256" key="5">
    <source>
        <dbReference type="ARBA" id="ARBA00023163"/>
    </source>
</evidence>
<dbReference type="InterPro" id="IPR000524">
    <property type="entry name" value="Tscrpt_reg_HTH_GntR"/>
</dbReference>
<dbReference type="GO" id="GO:0030170">
    <property type="term" value="F:pyridoxal phosphate binding"/>
    <property type="evidence" value="ECO:0007669"/>
    <property type="project" value="InterPro"/>
</dbReference>
<evidence type="ECO:0000256" key="1">
    <source>
        <dbReference type="ARBA" id="ARBA00005384"/>
    </source>
</evidence>
<dbReference type="InterPro" id="IPR036390">
    <property type="entry name" value="WH_DNA-bd_sf"/>
</dbReference>
<dbReference type="CDD" id="cd00609">
    <property type="entry name" value="AAT_like"/>
    <property type="match status" value="1"/>
</dbReference>
<protein>
    <submittedName>
        <fullName evidence="7">PLP-dependent aminotransferase family protein</fullName>
    </submittedName>
</protein>
<keyword evidence="7" id="KW-0032">Aminotransferase</keyword>
<dbReference type="SUPFAM" id="SSF46785">
    <property type="entry name" value="Winged helix' DNA-binding domain"/>
    <property type="match status" value="1"/>
</dbReference>
<name>A0A5Q0BJ80_9GAMM</name>
<reference evidence="7 8" key="1">
    <citation type="submission" date="2019-09" db="EMBL/GenBank/DDBJ databases">
        <title>Ecophysiology of the spiral-shaped methanotroph Methylospira mobilis as revealed by the complete genome sequence.</title>
        <authorList>
            <person name="Oshkin I.Y."/>
            <person name="Dedysh S.N."/>
            <person name="Miroshnikov K."/>
            <person name="Danilova O.V."/>
            <person name="Hakobyan A."/>
            <person name="Liesack W."/>
        </authorList>
    </citation>
    <scope>NUCLEOTIDE SEQUENCE [LARGE SCALE GENOMIC DNA]</scope>
    <source>
        <strain evidence="7 8">Shm1</strain>
    </source>
</reference>
<dbReference type="OrthoDB" id="9804020at2"/>